<protein>
    <submittedName>
        <fullName evidence="1">Uncharacterized protein</fullName>
    </submittedName>
</protein>
<organism evidence="1">
    <name type="scientific">marine sediment metagenome</name>
    <dbReference type="NCBI Taxonomy" id="412755"/>
    <lineage>
        <taxon>unclassified sequences</taxon>
        <taxon>metagenomes</taxon>
        <taxon>ecological metagenomes</taxon>
    </lineage>
</organism>
<name>X1RTL4_9ZZZZ</name>
<proteinExistence type="predicted"/>
<dbReference type="EMBL" id="BARW01007039">
    <property type="protein sequence ID" value="GAI83978.1"/>
    <property type="molecule type" value="Genomic_DNA"/>
</dbReference>
<comment type="caution">
    <text evidence="1">The sequence shown here is derived from an EMBL/GenBank/DDBJ whole genome shotgun (WGS) entry which is preliminary data.</text>
</comment>
<feature type="non-terminal residue" evidence="1">
    <location>
        <position position="1"/>
    </location>
</feature>
<dbReference type="AlphaFoldDB" id="X1RTL4"/>
<accession>X1RTL4</accession>
<gene>
    <name evidence="1" type="ORF">S12H4_14729</name>
</gene>
<reference evidence="1" key="1">
    <citation type="journal article" date="2014" name="Front. Microbiol.">
        <title>High frequency of phylogenetically diverse reductive dehalogenase-homologous genes in deep subseafloor sedimentary metagenomes.</title>
        <authorList>
            <person name="Kawai M."/>
            <person name="Futagami T."/>
            <person name="Toyoda A."/>
            <person name="Takaki Y."/>
            <person name="Nishi S."/>
            <person name="Hori S."/>
            <person name="Arai W."/>
            <person name="Tsubouchi T."/>
            <person name="Morono Y."/>
            <person name="Uchiyama I."/>
            <person name="Ito T."/>
            <person name="Fujiyama A."/>
            <person name="Inagaki F."/>
            <person name="Takami H."/>
        </authorList>
    </citation>
    <scope>NUCLEOTIDE SEQUENCE</scope>
    <source>
        <strain evidence="1">Expedition CK06-06</strain>
    </source>
</reference>
<evidence type="ECO:0000313" key="1">
    <source>
        <dbReference type="EMBL" id="GAI83978.1"/>
    </source>
</evidence>
<sequence>IVLNGNGKAMESVVSPLTFREKVIKRSINDIMIIVRLKQIS</sequence>